<dbReference type="InterPro" id="IPR013083">
    <property type="entry name" value="Znf_RING/FYVE/PHD"/>
</dbReference>
<dbReference type="SMART" id="SM00249">
    <property type="entry name" value="PHD"/>
    <property type="match status" value="1"/>
</dbReference>
<evidence type="ECO:0000256" key="8">
    <source>
        <dbReference type="PIRSR" id="PIRSR628651-50"/>
    </source>
</evidence>
<feature type="binding site" evidence="9">
    <location>
        <position position="64"/>
    </location>
    <ligand>
        <name>Zn(2+)</name>
        <dbReference type="ChEBI" id="CHEBI:29105"/>
        <label>2</label>
    </ligand>
</feature>
<feature type="binding site" evidence="9">
    <location>
        <position position="45"/>
    </location>
    <ligand>
        <name>Zn(2+)</name>
        <dbReference type="ChEBI" id="CHEBI:29105"/>
        <label>1</label>
    </ligand>
</feature>
<dbReference type="CDD" id="cd15505">
    <property type="entry name" value="PHD_ING"/>
    <property type="match status" value="1"/>
</dbReference>
<sequence>MMPLAINASAAERPGKIYCYCRCPYDEVSEMIACDGEDCRIEWFHFECVGIMVPPKGKWYCPDCRKKHGIVQNNEYCD</sequence>
<evidence type="ECO:0000256" key="2">
    <source>
        <dbReference type="ARBA" id="ARBA00010210"/>
    </source>
</evidence>
<accession>A0A0J7KSL1</accession>
<feature type="binding site" evidence="9">
    <location>
        <position position="34"/>
    </location>
    <ligand>
        <name>Zn(2+)</name>
        <dbReference type="ChEBI" id="CHEBI:29105"/>
        <label>2</label>
    </ligand>
</feature>
<dbReference type="InterPro" id="IPR011011">
    <property type="entry name" value="Znf_FYVE_PHD"/>
</dbReference>
<comment type="similarity">
    <text evidence="2">Belongs to the ING family.</text>
</comment>
<proteinExistence type="inferred from homology"/>
<feature type="binding site" evidence="9">
    <location>
        <position position="48"/>
    </location>
    <ligand>
        <name>Zn(2+)</name>
        <dbReference type="ChEBI" id="CHEBI:29105"/>
        <label>1</label>
    </ligand>
</feature>
<dbReference type="Proteomes" id="UP000036403">
    <property type="component" value="Unassembled WGS sequence"/>
</dbReference>
<feature type="binding site" evidence="9">
    <location>
        <position position="21"/>
    </location>
    <ligand>
        <name>Zn(2+)</name>
        <dbReference type="ChEBI" id="CHEBI:29105"/>
        <label>1</label>
    </ligand>
</feature>
<dbReference type="GO" id="GO:0006325">
    <property type="term" value="P:chromatin organization"/>
    <property type="evidence" value="ECO:0007669"/>
    <property type="project" value="UniProtKB-KW"/>
</dbReference>
<evidence type="ECO:0000256" key="3">
    <source>
        <dbReference type="ARBA" id="ARBA00022723"/>
    </source>
</evidence>
<dbReference type="Gene3D" id="3.30.40.10">
    <property type="entry name" value="Zinc/RING finger domain, C3HC4 (zinc finger)"/>
    <property type="match status" value="1"/>
</dbReference>
<feature type="binding site" evidence="9">
    <location>
        <position position="61"/>
    </location>
    <ligand>
        <name>Zn(2+)</name>
        <dbReference type="ChEBI" id="CHEBI:29105"/>
        <label>2</label>
    </ligand>
</feature>
<keyword evidence="5 9" id="KW-0862">Zinc</keyword>
<comment type="subcellular location">
    <subcellularLocation>
        <location evidence="1">Nucleus</location>
    </subcellularLocation>
</comment>
<feature type="site" description="Histone H3K4me3 binding" evidence="8">
    <location>
        <position position="43"/>
    </location>
</feature>
<comment type="caution">
    <text evidence="12">The sequence shown here is derived from an EMBL/GenBank/DDBJ whole genome shotgun (WGS) entry which is preliminary data.</text>
</comment>
<evidence type="ECO:0000256" key="5">
    <source>
        <dbReference type="ARBA" id="ARBA00022833"/>
    </source>
</evidence>
<dbReference type="GO" id="GO:0008270">
    <property type="term" value="F:zinc ion binding"/>
    <property type="evidence" value="ECO:0007669"/>
    <property type="project" value="UniProtKB-KW"/>
</dbReference>
<keyword evidence="7" id="KW-0539">Nucleus</keyword>
<gene>
    <name evidence="12" type="ORF">RF55_6515</name>
</gene>
<keyword evidence="4 10" id="KW-0863">Zinc-finger</keyword>
<keyword evidence="6" id="KW-0156">Chromatin regulator</keyword>
<dbReference type="EMBL" id="LBMM01003557">
    <property type="protein sequence ID" value="KMQ93387.1"/>
    <property type="molecule type" value="Genomic_DNA"/>
</dbReference>
<dbReference type="GO" id="GO:0005634">
    <property type="term" value="C:nucleus"/>
    <property type="evidence" value="ECO:0007669"/>
    <property type="project" value="UniProtKB-SubCell"/>
</dbReference>
<keyword evidence="13" id="KW-1185">Reference proteome</keyword>
<evidence type="ECO:0000256" key="9">
    <source>
        <dbReference type="PIRSR" id="PIRSR628651-51"/>
    </source>
</evidence>
<dbReference type="AlphaFoldDB" id="A0A0J7KSL1"/>
<evidence type="ECO:0000313" key="13">
    <source>
        <dbReference type="Proteomes" id="UP000036403"/>
    </source>
</evidence>
<feature type="binding site" evidence="9">
    <location>
        <position position="19"/>
    </location>
    <ligand>
        <name>Zn(2+)</name>
        <dbReference type="ChEBI" id="CHEBI:29105"/>
        <label>1</label>
    </ligand>
</feature>
<organism evidence="12 13">
    <name type="scientific">Lasius niger</name>
    <name type="common">Black garden ant</name>
    <dbReference type="NCBI Taxonomy" id="67767"/>
    <lineage>
        <taxon>Eukaryota</taxon>
        <taxon>Metazoa</taxon>
        <taxon>Ecdysozoa</taxon>
        <taxon>Arthropoda</taxon>
        <taxon>Hexapoda</taxon>
        <taxon>Insecta</taxon>
        <taxon>Pterygota</taxon>
        <taxon>Neoptera</taxon>
        <taxon>Endopterygota</taxon>
        <taxon>Hymenoptera</taxon>
        <taxon>Apocrita</taxon>
        <taxon>Aculeata</taxon>
        <taxon>Formicoidea</taxon>
        <taxon>Formicidae</taxon>
        <taxon>Formicinae</taxon>
        <taxon>Lasius</taxon>
        <taxon>Lasius</taxon>
    </lineage>
</organism>
<evidence type="ECO:0000256" key="7">
    <source>
        <dbReference type="ARBA" id="ARBA00023242"/>
    </source>
</evidence>
<keyword evidence="3 9" id="KW-0479">Metal-binding</keyword>
<dbReference type="STRING" id="67767.A0A0J7KSL1"/>
<dbReference type="PANTHER" id="PTHR10333">
    <property type="entry name" value="INHIBITOR OF GROWTH PROTEIN"/>
    <property type="match status" value="1"/>
</dbReference>
<feature type="site" description="Histone H3K4me3 binding" evidence="8">
    <location>
        <position position="18"/>
    </location>
</feature>
<dbReference type="PROSITE" id="PS01359">
    <property type="entry name" value="ZF_PHD_1"/>
    <property type="match status" value="1"/>
</dbReference>
<protein>
    <submittedName>
        <fullName evidence="12">Transcriptional regulatory protein pho23</fullName>
    </submittedName>
</protein>
<feature type="binding site" evidence="9">
    <location>
        <position position="39"/>
    </location>
    <ligand>
        <name>Zn(2+)</name>
        <dbReference type="ChEBI" id="CHEBI:29105"/>
        <label>2</label>
    </ligand>
</feature>
<dbReference type="InterPro" id="IPR028651">
    <property type="entry name" value="ING_fam"/>
</dbReference>
<feature type="domain" description="PHD-type" evidence="11">
    <location>
        <begin position="16"/>
        <end position="67"/>
    </location>
</feature>
<evidence type="ECO:0000256" key="6">
    <source>
        <dbReference type="ARBA" id="ARBA00022853"/>
    </source>
</evidence>
<feature type="site" description="Histone H3K4me3 binding" evidence="8">
    <location>
        <position position="35"/>
    </location>
</feature>
<dbReference type="OrthoDB" id="5411773at2759"/>
<feature type="site" description="Histone H3K4me3 binding" evidence="8">
    <location>
        <position position="31"/>
    </location>
</feature>
<evidence type="ECO:0000256" key="4">
    <source>
        <dbReference type="ARBA" id="ARBA00022771"/>
    </source>
</evidence>
<name>A0A0J7KSL1_LASNI</name>
<dbReference type="PaxDb" id="67767-A0A0J7KSL1"/>
<evidence type="ECO:0000259" key="11">
    <source>
        <dbReference type="PROSITE" id="PS50016"/>
    </source>
</evidence>
<dbReference type="PANTHER" id="PTHR10333:SF42">
    <property type="entry name" value="INHIBITOR OF GROWTH PROTEIN 5"/>
    <property type="match status" value="1"/>
</dbReference>
<dbReference type="InterPro" id="IPR001965">
    <property type="entry name" value="Znf_PHD"/>
</dbReference>
<dbReference type="InterPro" id="IPR019787">
    <property type="entry name" value="Znf_PHD-finger"/>
</dbReference>
<evidence type="ECO:0000256" key="1">
    <source>
        <dbReference type="ARBA" id="ARBA00004123"/>
    </source>
</evidence>
<dbReference type="SUPFAM" id="SSF57903">
    <property type="entry name" value="FYVE/PHD zinc finger"/>
    <property type="match status" value="1"/>
</dbReference>
<evidence type="ECO:0000313" key="12">
    <source>
        <dbReference type="EMBL" id="KMQ93387.1"/>
    </source>
</evidence>
<dbReference type="PROSITE" id="PS50016">
    <property type="entry name" value="ZF_PHD_2"/>
    <property type="match status" value="1"/>
</dbReference>
<evidence type="ECO:0000256" key="10">
    <source>
        <dbReference type="PROSITE-ProRule" id="PRU00146"/>
    </source>
</evidence>
<reference evidence="12 13" key="1">
    <citation type="submission" date="2015-04" db="EMBL/GenBank/DDBJ databases">
        <title>Lasius niger genome sequencing.</title>
        <authorList>
            <person name="Konorov E.A."/>
            <person name="Nikitin M.A."/>
            <person name="Kirill M.V."/>
            <person name="Chang P."/>
        </authorList>
    </citation>
    <scope>NUCLEOTIDE SEQUENCE [LARGE SCALE GENOMIC DNA]</scope>
    <source>
        <tissue evidence="12">Whole</tissue>
    </source>
</reference>
<dbReference type="InterPro" id="IPR019786">
    <property type="entry name" value="Zinc_finger_PHD-type_CS"/>
</dbReference>